<dbReference type="Gene3D" id="3.20.80.10">
    <property type="entry name" value="Regulatory factor, effector binding domain"/>
    <property type="match status" value="1"/>
</dbReference>
<dbReference type="PANTHER" id="PTHR43252">
    <property type="entry name" value="TRANSCRIPTIONAL REGULATOR YQJI"/>
    <property type="match status" value="1"/>
</dbReference>
<dbReference type="InterPro" id="IPR036388">
    <property type="entry name" value="WH-like_DNA-bd_sf"/>
</dbReference>
<name>A0A1G6X6Y6_9NOCA</name>
<evidence type="ECO:0000313" key="4">
    <source>
        <dbReference type="EMBL" id="SDD73898.1"/>
    </source>
</evidence>
<dbReference type="SUPFAM" id="SSF46785">
    <property type="entry name" value="Winged helix' DNA-binding domain"/>
    <property type="match status" value="1"/>
</dbReference>
<dbReference type="PANTHER" id="PTHR43252:SF7">
    <property type="entry name" value="TRANSCRIPTIONAL REGULATOR YQJI"/>
    <property type="match status" value="1"/>
</dbReference>
<dbReference type="InterPro" id="IPR011256">
    <property type="entry name" value="Reg_factor_effector_dom_sf"/>
</dbReference>
<dbReference type="SUPFAM" id="SSF55136">
    <property type="entry name" value="Probable bacterial effector-binding domain"/>
    <property type="match status" value="1"/>
</dbReference>
<dbReference type="AlphaFoldDB" id="A0A1G6X6Y6"/>
<feature type="domain" description="GyrI-like small molecule binding" evidence="3">
    <location>
        <begin position="201"/>
        <end position="378"/>
    </location>
</feature>
<dbReference type="Pfam" id="PF06445">
    <property type="entry name" value="GyrI-like"/>
    <property type="match status" value="1"/>
</dbReference>
<dbReference type="InterPro" id="IPR036390">
    <property type="entry name" value="WH_DNA-bd_sf"/>
</dbReference>
<gene>
    <name evidence="4" type="ORF">SAMN05444580_106107</name>
</gene>
<dbReference type="STRING" id="168276.SAMN05444580_106107"/>
<protein>
    <recommendedName>
        <fullName evidence="6">DNA-binding transcriptional regulator, PadR family</fullName>
    </recommendedName>
</protein>
<dbReference type="Pfam" id="PF03551">
    <property type="entry name" value="PadR"/>
    <property type="match status" value="1"/>
</dbReference>
<evidence type="ECO:0000313" key="5">
    <source>
        <dbReference type="Proteomes" id="UP000199417"/>
    </source>
</evidence>
<dbReference type="Gene3D" id="1.10.10.10">
    <property type="entry name" value="Winged helix-like DNA-binding domain superfamily/Winged helix DNA-binding domain"/>
    <property type="match status" value="1"/>
</dbReference>
<dbReference type="Proteomes" id="UP000199417">
    <property type="component" value="Unassembled WGS sequence"/>
</dbReference>
<keyword evidence="5" id="KW-1185">Reference proteome</keyword>
<dbReference type="EMBL" id="FNAB01000006">
    <property type="protein sequence ID" value="SDD73898.1"/>
    <property type="molecule type" value="Genomic_DNA"/>
</dbReference>
<feature type="domain" description="Transcription regulator PadR N-terminal" evidence="2">
    <location>
        <begin position="12"/>
        <end position="83"/>
    </location>
</feature>
<evidence type="ECO:0000256" key="1">
    <source>
        <dbReference type="SAM" id="MobiDB-lite"/>
    </source>
</evidence>
<sequence length="402" mass="44485">MTDHLTDAELTLLGLLSERPRHGYDLDRVIEDRGMREWTSLGFSSIYYLLDKLSRRGLVEPESADEPRSRRATYRLTEAGHALAAAQTLDAVDTLTPIRARVLVGIANSPDLGTPEVTDRLRRRAARLRAQLDTLRERSRAQSPLPDHAAELFRYSEAMILADIQWTEDLVSRQKAAGMDKYDIKKAHKQLYAPNAKAFALVDVPELTYIAVDGHGDPNTSPAHAAAVEALYATAYAIKFASKNAVGRDFVVGPLEGLWRASDMRSFVTGDKDGWDWTMMIVQPEWITAADIERARAEAGAKKDLPALDRLRPITLAEGRSVQILHLGPYDDEAPTLARLHDEFMPGHGLAFNGDHHEIYLSDARRTAPAKLRTILRQPVRSAQPVSPSGGSGDAREGSPDE</sequence>
<evidence type="ECO:0008006" key="6">
    <source>
        <dbReference type="Google" id="ProtNLM"/>
    </source>
</evidence>
<evidence type="ECO:0000259" key="3">
    <source>
        <dbReference type="Pfam" id="PF06445"/>
    </source>
</evidence>
<dbReference type="InterPro" id="IPR029442">
    <property type="entry name" value="GyrI-like"/>
</dbReference>
<evidence type="ECO:0000259" key="2">
    <source>
        <dbReference type="Pfam" id="PF03551"/>
    </source>
</evidence>
<feature type="region of interest" description="Disordered" evidence="1">
    <location>
        <begin position="377"/>
        <end position="402"/>
    </location>
</feature>
<reference evidence="4 5" key="1">
    <citation type="submission" date="2016-10" db="EMBL/GenBank/DDBJ databases">
        <authorList>
            <person name="de Groot N.N."/>
        </authorList>
    </citation>
    <scope>NUCLEOTIDE SEQUENCE [LARGE SCALE GENOMIC DNA]</scope>
    <source>
        <strain evidence="4 5">JCM 11308</strain>
    </source>
</reference>
<organism evidence="4 5">
    <name type="scientific">Rhodococcus tukisamuensis</name>
    <dbReference type="NCBI Taxonomy" id="168276"/>
    <lineage>
        <taxon>Bacteria</taxon>
        <taxon>Bacillati</taxon>
        <taxon>Actinomycetota</taxon>
        <taxon>Actinomycetes</taxon>
        <taxon>Mycobacteriales</taxon>
        <taxon>Nocardiaceae</taxon>
        <taxon>Rhodococcus</taxon>
    </lineage>
</organism>
<proteinExistence type="predicted"/>
<dbReference type="InterPro" id="IPR005149">
    <property type="entry name" value="Tscrpt_reg_PadR_N"/>
</dbReference>
<accession>A0A1G6X6Y6</accession>